<accession>J3KVH9</accession>
<sequence length="117" mass="12124">METAANMSAGAATVKPLAAACYDNNLVNSQGMFLGDQPLRFSLPLLLVQFDLVVVGRRGGGEGDDLEGSALTSGLSEWSECPELGVLGDMLASAEFASKVSILVVQQQQHAGTAVDP</sequence>
<dbReference type="GO" id="GO:0098662">
    <property type="term" value="P:inorganic cation transmembrane transport"/>
    <property type="evidence" value="ECO:0007669"/>
    <property type="project" value="TreeGrafter"/>
</dbReference>
<dbReference type="HOGENOM" id="CLU_2088577_0_0_1"/>
<dbReference type="GO" id="GO:0006813">
    <property type="term" value="P:potassium ion transport"/>
    <property type="evidence" value="ECO:0007669"/>
    <property type="project" value="UniProtKB-KW"/>
</dbReference>
<name>J3KVH9_ORYBR</name>
<organism evidence="5">
    <name type="scientific">Oryza brachyantha</name>
    <name type="common">malo sina</name>
    <dbReference type="NCBI Taxonomy" id="4533"/>
    <lineage>
        <taxon>Eukaryota</taxon>
        <taxon>Viridiplantae</taxon>
        <taxon>Streptophyta</taxon>
        <taxon>Embryophyta</taxon>
        <taxon>Tracheophyta</taxon>
        <taxon>Spermatophyta</taxon>
        <taxon>Magnoliopsida</taxon>
        <taxon>Liliopsida</taxon>
        <taxon>Poales</taxon>
        <taxon>Poaceae</taxon>
        <taxon>BOP clade</taxon>
        <taxon>Oryzoideae</taxon>
        <taxon>Oryzeae</taxon>
        <taxon>Oryzinae</taxon>
        <taxon>Oryza</taxon>
    </lineage>
</organism>
<dbReference type="STRING" id="4533.J3KVH9"/>
<dbReference type="GO" id="GO:0012505">
    <property type="term" value="C:endomembrane system"/>
    <property type="evidence" value="ECO:0007669"/>
    <property type="project" value="TreeGrafter"/>
</dbReference>
<dbReference type="Gramene" id="OB0192G10030.1">
    <property type="protein sequence ID" value="OB0192G10030.1"/>
    <property type="gene ID" value="OB0192G10030"/>
</dbReference>
<dbReference type="InterPro" id="IPR050794">
    <property type="entry name" value="CPA2_transporter"/>
</dbReference>
<keyword evidence="4" id="KW-0406">Ion transport</keyword>
<evidence type="ECO:0000256" key="2">
    <source>
        <dbReference type="ARBA" id="ARBA00022538"/>
    </source>
</evidence>
<dbReference type="EnsemblPlants" id="OB0192G10030.1">
    <property type="protein sequence ID" value="OB0192G10030.1"/>
    <property type="gene ID" value="OB0192G10030"/>
</dbReference>
<dbReference type="PANTHER" id="PTHR32468:SF30">
    <property type="entry name" value="OS12G0109150 PROTEIN"/>
    <property type="match status" value="1"/>
</dbReference>
<evidence type="ECO:0000256" key="1">
    <source>
        <dbReference type="ARBA" id="ARBA00022448"/>
    </source>
</evidence>
<protein>
    <submittedName>
        <fullName evidence="5">Uncharacterized protein</fullName>
    </submittedName>
</protein>
<dbReference type="PANTHER" id="PTHR32468">
    <property type="entry name" value="CATION/H + ANTIPORTER"/>
    <property type="match status" value="1"/>
</dbReference>
<keyword evidence="6" id="KW-1185">Reference proteome</keyword>
<keyword evidence="1" id="KW-0813">Transport</keyword>
<dbReference type="AlphaFoldDB" id="J3KVH9"/>
<evidence type="ECO:0000256" key="3">
    <source>
        <dbReference type="ARBA" id="ARBA00022958"/>
    </source>
</evidence>
<evidence type="ECO:0000256" key="4">
    <source>
        <dbReference type="ARBA" id="ARBA00023065"/>
    </source>
</evidence>
<dbReference type="GO" id="GO:0006885">
    <property type="term" value="P:regulation of pH"/>
    <property type="evidence" value="ECO:0007669"/>
    <property type="project" value="TreeGrafter"/>
</dbReference>
<reference evidence="5" key="1">
    <citation type="submission" date="2015-06" db="UniProtKB">
        <authorList>
            <consortium name="EnsemblPlants"/>
        </authorList>
    </citation>
    <scope>IDENTIFICATION</scope>
</reference>
<evidence type="ECO:0000313" key="6">
    <source>
        <dbReference type="Proteomes" id="UP000006038"/>
    </source>
</evidence>
<proteinExistence type="predicted"/>
<dbReference type="Proteomes" id="UP000006038">
    <property type="component" value="Unassembled WGS sequence"/>
</dbReference>
<dbReference type="eggNOG" id="KOG1650">
    <property type="taxonomic scope" value="Eukaryota"/>
</dbReference>
<evidence type="ECO:0000313" key="5">
    <source>
        <dbReference type="EnsemblPlants" id="OB0192G10030.1"/>
    </source>
</evidence>
<keyword evidence="2" id="KW-0633">Potassium transport</keyword>
<keyword evidence="3" id="KW-0630">Potassium</keyword>